<dbReference type="PRINTS" id="PR00829">
    <property type="entry name" value="LOLP1ALLERGN"/>
</dbReference>
<feature type="signal peptide" evidence="11">
    <location>
        <begin position="1"/>
        <end position="27"/>
    </location>
</feature>
<evidence type="ECO:0000256" key="1">
    <source>
        <dbReference type="ARBA" id="ARBA00004170"/>
    </source>
</evidence>
<dbReference type="SUPFAM" id="SSF49590">
    <property type="entry name" value="PHL pollen allergen"/>
    <property type="match status" value="2"/>
</dbReference>
<evidence type="ECO:0000256" key="10">
    <source>
        <dbReference type="ARBA" id="ARBA00025488"/>
    </source>
</evidence>
<feature type="domain" description="Expansin-like EG45" evidence="12">
    <location>
        <begin position="56"/>
        <end position="166"/>
    </location>
</feature>
<dbReference type="InterPro" id="IPR009009">
    <property type="entry name" value="RlpA-like_DPBB"/>
</dbReference>
<feature type="domain" description="Expansin-like CBD" evidence="13">
    <location>
        <begin position="179"/>
        <end position="265"/>
    </location>
</feature>
<evidence type="ECO:0000259" key="12">
    <source>
        <dbReference type="PROSITE" id="PS50842"/>
    </source>
</evidence>
<dbReference type="PRINTS" id="PR01225">
    <property type="entry name" value="EXPANSNFAMLY"/>
</dbReference>
<proteinExistence type="inferred from homology"/>
<dbReference type="HOGENOM" id="CLU_027462_7_0_1"/>
<dbReference type="PANTHER" id="PTHR31692">
    <property type="entry name" value="EXPANSIN-B3"/>
    <property type="match status" value="1"/>
</dbReference>
<evidence type="ECO:0000256" key="3">
    <source>
        <dbReference type="ARBA" id="ARBA00005650"/>
    </source>
</evidence>
<keyword evidence="5" id="KW-0964">Secreted</keyword>
<dbReference type="InterPro" id="IPR007118">
    <property type="entry name" value="Expan_Lol_pI"/>
</dbReference>
<evidence type="ECO:0000256" key="2">
    <source>
        <dbReference type="ARBA" id="ARBA00004191"/>
    </source>
</evidence>
<evidence type="ECO:0000256" key="8">
    <source>
        <dbReference type="ARBA" id="ARBA00023157"/>
    </source>
</evidence>
<accession>A0A0D3F8G2</accession>
<evidence type="ECO:0000313" key="15">
    <source>
        <dbReference type="Proteomes" id="UP000026960"/>
    </source>
</evidence>
<dbReference type="EnsemblPlants" id="OBART02G26670.1">
    <property type="protein sequence ID" value="OBART02G26670.1"/>
    <property type="gene ID" value="OBART02G26670"/>
</dbReference>
<dbReference type="Gramene" id="OBART02G26670.1">
    <property type="protein sequence ID" value="OBART02G26670.1"/>
    <property type="gene ID" value="OBART02G26670"/>
</dbReference>
<evidence type="ECO:0000259" key="13">
    <source>
        <dbReference type="PROSITE" id="PS50843"/>
    </source>
</evidence>
<comment type="function">
    <text evidence="10">May cause loosening and extension of plant cell walls by disrupting non-covalent bonding between cellulose microfibrils and matrix glucans. No enzymatic activity has been found. May be required for rapid internodal elongation in deepwater rice during submergence.</text>
</comment>
<dbReference type="STRING" id="65489.A0A0D3F8G2"/>
<protein>
    <recommendedName>
        <fullName evidence="16">Expansin-like EG45 domain-containing protein</fullName>
    </recommendedName>
</protein>
<keyword evidence="15" id="KW-1185">Reference proteome</keyword>
<dbReference type="GO" id="GO:0016020">
    <property type="term" value="C:membrane"/>
    <property type="evidence" value="ECO:0007669"/>
    <property type="project" value="UniProtKB-SubCell"/>
</dbReference>
<name>A0A0D3F8G2_9ORYZ</name>
<evidence type="ECO:0000256" key="5">
    <source>
        <dbReference type="ARBA" id="ARBA00022525"/>
    </source>
</evidence>
<reference evidence="14" key="1">
    <citation type="journal article" date="2009" name="Rice">
        <title>De Novo Next Generation Sequencing of Plant Genomes.</title>
        <authorList>
            <person name="Rounsley S."/>
            <person name="Marri P.R."/>
            <person name="Yu Y."/>
            <person name="He R."/>
            <person name="Sisneros N."/>
            <person name="Goicoechea J.L."/>
            <person name="Lee S.J."/>
            <person name="Angelova A."/>
            <person name="Kudrna D."/>
            <person name="Luo M."/>
            <person name="Affourtit J."/>
            <person name="Desany B."/>
            <person name="Knight J."/>
            <person name="Niazi F."/>
            <person name="Egholm M."/>
            <person name="Wing R.A."/>
        </authorList>
    </citation>
    <scope>NUCLEOTIDE SEQUENCE [LARGE SCALE GENOMIC DNA]</scope>
    <source>
        <strain evidence="14">cv. IRGC 105608</strain>
    </source>
</reference>
<evidence type="ECO:0000313" key="14">
    <source>
        <dbReference type="EnsemblPlants" id="OBART02G26670.1"/>
    </source>
</evidence>
<keyword evidence="8" id="KW-1015">Disulfide bond</keyword>
<dbReference type="Pfam" id="PF03330">
    <property type="entry name" value="DPBB_1"/>
    <property type="match status" value="2"/>
</dbReference>
<dbReference type="InterPro" id="IPR036908">
    <property type="entry name" value="RlpA-like_sf"/>
</dbReference>
<dbReference type="Proteomes" id="UP000026960">
    <property type="component" value="Chromosome 2"/>
</dbReference>
<dbReference type="GO" id="GO:0071555">
    <property type="term" value="P:cell wall organization"/>
    <property type="evidence" value="ECO:0007669"/>
    <property type="project" value="UniProtKB-KW"/>
</dbReference>
<keyword evidence="9" id="KW-0961">Cell wall biogenesis/degradation</keyword>
<organism evidence="14">
    <name type="scientific">Oryza barthii</name>
    <dbReference type="NCBI Taxonomy" id="65489"/>
    <lineage>
        <taxon>Eukaryota</taxon>
        <taxon>Viridiplantae</taxon>
        <taxon>Streptophyta</taxon>
        <taxon>Embryophyta</taxon>
        <taxon>Tracheophyta</taxon>
        <taxon>Spermatophyta</taxon>
        <taxon>Magnoliopsida</taxon>
        <taxon>Liliopsida</taxon>
        <taxon>Poales</taxon>
        <taxon>Poaceae</taxon>
        <taxon>BOP clade</taxon>
        <taxon>Oryzoideae</taxon>
        <taxon>Oryzeae</taxon>
        <taxon>Oryzinae</taxon>
        <taxon>Oryza</taxon>
    </lineage>
</organism>
<dbReference type="PaxDb" id="65489-OBART02G26670.1"/>
<sequence>MALAAKLLPSIVAFVALACCVLRSSVASVDHHRKLSGWSIGGATWYGPANGSGTDGGACGYQGDVGQPPFNSMIAAGSPSIYESGKGCGSCYQVKCSGNPSCSGKPVTVVLTDLCPGGACLEEPVHFDLSGTAFGAMAKPGQDDQLRNAGKLPVQYARVPCKWQGVDIAFRVDAGSNQYYLAVLVEDEDGDGDLSAVDLMQSGGSGGGGSWAAMQQSWGAVWKYNSGPAPLQPPMSIRLTSGSGRTLVASNVIPAGWQPGGTYRSILEEAAAMAKSCTLVLLLVALVGLSLLVSPIACSRKLSKPKPKPKPSMKKPVVRAHNNYTGSPSVTVTTGWAAAGATYYGAPNGDGSDGGACGYQTAVGQRPFSSMIAAGSPSLYKGGKGCGACYEVKCTTNAACSGQPATVVITDECPGGICLAGAAHFDMSGTSMGAMAKPGMADKLRAAGILQVQYRRVPCKYSGVNIAFRVDQGANPFYFEVLIEFEDGDGDLNAVDLMEAGCGWTPMVQNWGALWRYNSNTGKALKAPFSLRLTSDSGKVLVANNVIPASWKPGVTYRSLVNYS</sequence>
<dbReference type="InterPro" id="IPR036749">
    <property type="entry name" value="Expansin_CBD_sf"/>
</dbReference>
<dbReference type="PROSITE" id="PS50843">
    <property type="entry name" value="EXPANSIN_CBD"/>
    <property type="match status" value="2"/>
</dbReference>
<evidence type="ECO:0000256" key="9">
    <source>
        <dbReference type="ARBA" id="ARBA00023316"/>
    </source>
</evidence>
<keyword evidence="7" id="KW-0472">Membrane</keyword>
<keyword evidence="4" id="KW-0134">Cell wall</keyword>
<evidence type="ECO:0000256" key="7">
    <source>
        <dbReference type="ARBA" id="ARBA00023136"/>
    </source>
</evidence>
<keyword evidence="6 11" id="KW-0732">Signal</keyword>
<dbReference type="Gene3D" id="2.60.40.760">
    <property type="entry name" value="Expansin, cellulose-binding-like domain"/>
    <property type="match status" value="2"/>
</dbReference>
<dbReference type="GO" id="GO:0005576">
    <property type="term" value="C:extracellular region"/>
    <property type="evidence" value="ECO:0007669"/>
    <property type="project" value="InterPro"/>
</dbReference>
<dbReference type="Pfam" id="PF01357">
    <property type="entry name" value="Expansin_C"/>
    <property type="match status" value="2"/>
</dbReference>
<dbReference type="InterPro" id="IPR007112">
    <property type="entry name" value="Expansin/allergen_DPBB_dom"/>
</dbReference>
<feature type="domain" description="Expansin-like CBD" evidence="13">
    <location>
        <begin position="477"/>
        <end position="559"/>
    </location>
</feature>
<comment type="similarity">
    <text evidence="3">Belongs to the expansin family. Expansin B subfamily.</text>
</comment>
<dbReference type="AlphaFoldDB" id="A0A0D3F8G2"/>
<dbReference type="PANTHER" id="PTHR31692:SF50">
    <property type="entry name" value="EXPANSIN-B11"/>
    <property type="match status" value="1"/>
</dbReference>
<dbReference type="PROSITE" id="PS50842">
    <property type="entry name" value="EXPANSIN_EG45"/>
    <property type="match status" value="2"/>
</dbReference>
<dbReference type="InterPro" id="IPR005795">
    <property type="entry name" value="LolPI"/>
</dbReference>
<feature type="chain" id="PRO_5002261527" description="Expansin-like EG45 domain-containing protein" evidence="11">
    <location>
        <begin position="28"/>
        <end position="564"/>
    </location>
</feature>
<evidence type="ECO:0000256" key="4">
    <source>
        <dbReference type="ARBA" id="ARBA00022512"/>
    </source>
</evidence>
<reference evidence="14" key="2">
    <citation type="submission" date="2015-03" db="UniProtKB">
        <authorList>
            <consortium name="EnsemblPlants"/>
        </authorList>
    </citation>
    <scope>IDENTIFICATION</scope>
</reference>
<dbReference type="CDD" id="cd22275">
    <property type="entry name" value="DPBB_EXPB_N"/>
    <property type="match status" value="2"/>
</dbReference>
<dbReference type="SUPFAM" id="SSF50685">
    <property type="entry name" value="Barwin-like endoglucanases"/>
    <property type="match status" value="2"/>
</dbReference>
<dbReference type="InterPro" id="IPR007117">
    <property type="entry name" value="Expansin_CBD"/>
</dbReference>
<dbReference type="Gene3D" id="2.40.40.10">
    <property type="entry name" value="RlpA-like domain"/>
    <property type="match status" value="2"/>
</dbReference>
<evidence type="ECO:0000256" key="6">
    <source>
        <dbReference type="ARBA" id="ARBA00022729"/>
    </source>
</evidence>
<dbReference type="SMART" id="SM00837">
    <property type="entry name" value="DPBB_1"/>
    <property type="match status" value="2"/>
</dbReference>
<feature type="domain" description="Expansin-like EG45" evidence="12">
    <location>
        <begin position="354"/>
        <end position="464"/>
    </location>
</feature>
<comment type="subcellular location">
    <subcellularLocation>
        <location evidence="1">Membrane</location>
        <topology evidence="1">Peripheral membrane protein</topology>
    </subcellularLocation>
    <subcellularLocation>
        <location evidence="2">Secreted</location>
        <location evidence="2">Cell wall</location>
    </subcellularLocation>
</comment>
<evidence type="ECO:0000256" key="11">
    <source>
        <dbReference type="SAM" id="SignalP"/>
    </source>
</evidence>
<dbReference type="PROSITE" id="PS51257">
    <property type="entry name" value="PROKAR_LIPOPROTEIN"/>
    <property type="match status" value="1"/>
</dbReference>
<evidence type="ECO:0008006" key="16">
    <source>
        <dbReference type="Google" id="ProtNLM"/>
    </source>
</evidence>
<dbReference type="eggNOG" id="ENOG502R6R6">
    <property type="taxonomic scope" value="Eukaryota"/>
</dbReference>